<feature type="compositionally biased region" description="Low complexity" evidence="1">
    <location>
        <begin position="358"/>
        <end position="369"/>
    </location>
</feature>
<accession>A0AB34J5V6</accession>
<organism evidence="3 4">
    <name type="scientific">Prymnesium parvum</name>
    <name type="common">Toxic golden alga</name>
    <dbReference type="NCBI Taxonomy" id="97485"/>
    <lineage>
        <taxon>Eukaryota</taxon>
        <taxon>Haptista</taxon>
        <taxon>Haptophyta</taxon>
        <taxon>Prymnesiophyceae</taxon>
        <taxon>Prymnesiales</taxon>
        <taxon>Prymnesiaceae</taxon>
        <taxon>Prymnesium</taxon>
    </lineage>
</organism>
<dbReference type="GO" id="GO:0030244">
    <property type="term" value="P:cellulose biosynthetic process"/>
    <property type="evidence" value="ECO:0007669"/>
    <property type="project" value="InterPro"/>
</dbReference>
<dbReference type="InterPro" id="IPR044224">
    <property type="entry name" value="KOBITO1-like"/>
</dbReference>
<evidence type="ECO:0000256" key="1">
    <source>
        <dbReference type="SAM" id="MobiDB-lite"/>
    </source>
</evidence>
<reference evidence="3 4" key="1">
    <citation type="journal article" date="2024" name="Science">
        <title>Giant polyketide synthase enzymes in the biosynthesis of giant marine polyether toxins.</title>
        <authorList>
            <person name="Fallon T.R."/>
            <person name="Shende V.V."/>
            <person name="Wierzbicki I.H."/>
            <person name="Pendleton A.L."/>
            <person name="Watervoot N.F."/>
            <person name="Auber R.P."/>
            <person name="Gonzalez D.J."/>
            <person name="Wisecaver J.H."/>
            <person name="Moore B.S."/>
        </authorList>
    </citation>
    <scope>NUCLEOTIDE SEQUENCE [LARGE SCALE GENOMIC DNA]</scope>
    <source>
        <strain evidence="3 4">12B1</strain>
    </source>
</reference>
<dbReference type="EMBL" id="JBGBPQ010000013">
    <property type="protein sequence ID" value="KAL1512033.1"/>
    <property type="molecule type" value="Genomic_DNA"/>
</dbReference>
<evidence type="ECO:0000313" key="4">
    <source>
        <dbReference type="Proteomes" id="UP001515480"/>
    </source>
</evidence>
<keyword evidence="4" id="KW-1185">Reference proteome</keyword>
<evidence type="ECO:0000313" key="3">
    <source>
        <dbReference type="EMBL" id="KAL1512033.1"/>
    </source>
</evidence>
<proteinExistence type="predicted"/>
<feature type="domain" description="Glycosyl transferase family 25" evidence="2">
    <location>
        <begin position="509"/>
        <end position="556"/>
    </location>
</feature>
<feature type="compositionally biased region" description="Basic and acidic residues" evidence="1">
    <location>
        <begin position="449"/>
        <end position="468"/>
    </location>
</feature>
<feature type="region of interest" description="Disordered" evidence="1">
    <location>
        <begin position="447"/>
        <end position="488"/>
    </location>
</feature>
<dbReference type="GO" id="GO:0009737">
    <property type="term" value="P:response to abscisic acid"/>
    <property type="evidence" value="ECO:0007669"/>
    <property type="project" value="InterPro"/>
</dbReference>
<dbReference type="AlphaFoldDB" id="A0AB34J5V6"/>
<feature type="region of interest" description="Disordered" evidence="1">
    <location>
        <begin position="342"/>
        <end position="371"/>
    </location>
</feature>
<dbReference type="PANTHER" id="PTHR46701">
    <property type="entry name" value="GLYCOSYLTRANSFERASE-LIKE KOBITO 1"/>
    <property type="match status" value="1"/>
</dbReference>
<dbReference type="PANTHER" id="PTHR46701:SF10">
    <property type="entry name" value="GLYCOSYLTRANSFERASE FAMILY 92 PROTEIN"/>
    <property type="match status" value="1"/>
</dbReference>
<sequence length="592" mass="65128">MLFVPSLAHADDNVELEPPFGLESALAAAARTDSSAPVVRLGLVCMTKQPSNLHTWLRYHHEQLGVRLIFLRVEDTPELSELLSSAPWDELVVATYASRTQADYITQVERQSEHVNHAISQARERGLTHLLHLDDDELLYCPSGVRSLHRALCRAPQRAVDLHLENLEALLPTDECTNPFVQASAFRHKPATFCAYSNGKSIGRLDCPELVARGAHHFSDGSSAAGRNASTFRLPAHVAVILHYESGSYAQARWRRKFERLQHHKEGSRAFEEMSGFYQQSVRSLAAIREARSQPEQVQAEAAALALYRRAKLQPNDLPDAPANGGVRMLRPLGITLIRPLSGPRYEEEPRGHRRPHASSAAPSAGPPSCGAEREIARLELEAMLEVCRVPSTCAAWLLDHGITAGFLLKSSRADIELAAKSAGLPLGQRLRLGNAARAADAAFPLGRGEQEAERRVPPECLRTHDARSLGPQSGLQPSGAGASDDEVRRDWNTTLNAKFDRNCKVVEHLQMSEGERGCAASHISLWRRCVESNSPLLVLEDDAILAEGCCRSLQLLATCITRTLDPEERKVVLYLGGQVRHPHGQVTPTLI</sequence>
<evidence type="ECO:0000259" key="2">
    <source>
        <dbReference type="Pfam" id="PF01755"/>
    </source>
</evidence>
<dbReference type="InterPro" id="IPR002654">
    <property type="entry name" value="Glyco_trans_25"/>
</dbReference>
<comment type="caution">
    <text evidence="3">The sequence shown here is derived from an EMBL/GenBank/DDBJ whole genome shotgun (WGS) entry which is preliminary data.</text>
</comment>
<name>A0AB34J5V6_PRYPA</name>
<gene>
    <name evidence="3" type="ORF">AB1Y20_005308</name>
</gene>
<dbReference type="Pfam" id="PF01755">
    <property type="entry name" value="Glyco_transf_25"/>
    <property type="match status" value="1"/>
</dbReference>
<dbReference type="Proteomes" id="UP001515480">
    <property type="component" value="Unassembled WGS sequence"/>
</dbReference>
<protein>
    <recommendedName>
        <fullName evidence="2">Glycosyl transferase family 25 domain-containing protein</fullName>
    </recommendedName>
</protein>